<dbReference type="Proteomes" id="UP000284375">
    <property type="component" value="Unassembled WGS sequence"/>
</dbReference>
<name>A0A423WPX0_CYTCH</name>
<dbReference type="SUPFAM" id="SSF48452">
    <property type="entry name" value="TPR-like"/>
    <property type="match status" value="1"/>
</dbReference>
<evidence type="ECO:0000313" key="2">
    <source>
        <dbReference type="EMBL" id="ROW05382.1"/>
    </source>
</evidence>
<dbReference type="PANTHER" id="PTHR31975">
    <property type="entry name" value="BUD SITE SELECTION PROTEIN 7-RELATED"/>
    <property type="match status" value="1"/>
</dbReference>
<dbReference type="GO" id="GO:0006893">
    <property type="term" value="P:Golgi to plasma membrane transport"/>
    <property type="evidence" value="ECO:0007669"/>
    <property type="project" value="TreeGrafter"/>
</dbReference>
<feature type="region of interest" description="Disordered" evidence="1">
    <location>
        <begin position="355"/>
        <end position="442"/>
    </location>
</feature>
<protein>
    <submittedName>
        <fullName evidence="2">Uncharacterized protein</fullName>
    </submittedName>
</protein>
<sequence length="616" mass="69617">MPAGKFTNDVVHSCYNAFSRLDMRVHVTIPGTVESYSVDERGEKRKATDELWLETYLCSVLRAYSYADDGSGDTIRKIMGVRRFNPVTNTETEQRFLTAAEQLFFRGWQLGSDSIVQVPNIVSNHLTTGLVKYFETTGRYTSGINLFEKLRTQNVEVASLLAKVLFLGNEEVDGVRALHAALKERPMDYVMLDTEAEFLLRKARTASTPEQKEERLRMALGCADRSTIAAPSEFGTWARLAEVYVAMEDWENALTILNSCPMFTYQDKDAPLMPEPKDVYLPTLPETRLDEIDSEPESRYSEQVEPSLLSLRAASYRGTFKKAYSILTEMTAKIGWDQLLKIRSNVFVMEDEYRTEKQEVGPAVPTKRGPSTDVLRGTPEPTTNGEQSDDDSSESESKPTDTDTTAQTSVSNGDGGDVEKPTTVADPGEKTGENGTAAEPEEHLSRLNNKRLCERWLDSLFMVLYEDLRVYTIWRTQMAQYRAQSMQYKKSAEEWEILGSLAERLHHTEEGVEAYRACLSQRFSPKALTGILKVFETQKNTRETVAATIRLVTWQYRWYSEFSPELLHTIRTLIEDEGAVKVRSIIQATSLPQNVLDLTHHYAALCATFRSSGTEG</sequence>
<dbReference type="PANTHER" id="PTHR31975:SF1">
    <property type="entry name" value="BUD SITE SELECTION PROTEIN 7-RELATED"/>
    <property type="match status" value="1"/>
</dbReference>
<proteinExistence type="predicted"/>
<dbReference type="OrthoDB" id="434695at2759"/>
<gene>
    <name evidence="2" type="ORF">VSDG_00642</name>
</gene>
<evidence type="ECO:0000256" key="1">
    <source>
        <dbReference type="SAM" id="MobiDB-lite"/>
    </source>
</evidence>
<dbReference type="InterPro" id="IPR015374">
    <property type="entry name" value="ChAPs"/>
</dbReference>
<dbReference type="InterPro" id="IPR011990">
    <property type="entry name" value="TPR-like_helical_dom_sf"/>
</dbReference>
<dbReference type="FunFam" id="1.25.40.10:FF:000146">
    <property type="entry name" value="Clathrin-coated vesiclec protein (Bud7)"/>
    <property type="match status" value="1"/>
</dbReference>
<dbReference type="AlphaFoldDB" id="A0A423WPX0"/>
<keyword evidence="3" id="KW-1185">Reference proteome</keyword>
<reference evidence="2 3" key="1">
    <citation type="submission" date="2015-09" db="EMBL/GenBank/DDBJ databases">
        <title>Host preference determinants of Valsa canker pathogens revealed by comparative genomics.</title>
        <authorList>
            <person name="Yin Z."/>
            <person name="Huang L."/>
        </authorList>
    </citation>
    <scope>NUCLEOTIDE SEQUENCE [LARGE SCALE GENOMIC DNA]</scope>
    <source>
        <strain evidence="2 3">YSFL</strain>
    </source>
</reference>
<organism evidence="2 3">
    <name type="scientific">Cytospora chrysosperma</name>
    <name type="common">Cytospora canker fungus</name>
    <name type="synonym">Sphaeria chrysosperma</name>
    <dbReference type="NCBI Taxonomy" id="252740"/>
    <lineage>
        <taxon>Eukaryota</taxon>
        <taxon>Fungi</taxon>
        <taxon>Dikarya</taxon>
        <taxon>Ascomycota</taxon>
        <taxon>Pezizomycotina</taxon>
        <taxon>Sordariomycetes</taxon>
        <taxon>Sordariomycetidae</taxon>
        <taxon>Diaporthales</taxon>
        <taxon>Cytosporaceae</taxon>
        <taxon>Cytospora</taxon>
    </lineage>
</organism>
<dbReference type="EMBL" id="LJZO01000001">
    <property type="protein sequence ID" value="ROW05382.1"/>
    <property type="molecule type" value="Genomic_DNA"/>
</dbReference>
<comment type="caution">
    <text evidence="2">The sequence shown here is derived from an EMBL/GenBank/DDBJ whole genome shotgun (WGS) entry which is preliminary data.</text>
</comment>
<dbReference type="Pfam" id="PF09295">
    <property type="entry name" value="ChAPs"/>
    <property type="match status" value="1"/>
</dbReference>
<dbReference type="GO" id="GO:0034044">
    <property type="term" value="C:exomer complex"/>
    <property type="evidence" value="ECO:0007669"/>
    <property type="project" value="UniProtKB-ARBA"/>
</dbReference>
<accession>A0A423WPX0</accession>
<dbReference type="Gene3D" id="1.25.40.10">
    <property type="entry name" value="Tetratricopeptide repeat domain"/>
    <property type="match status" value="2"/>
</dbReference>
<dbReference type="STRING" id="252740.A0A423WPX0"/>
<evidence type="ECO:0000313" key="3">
    <source>
        <dbReference type="Proteomes" id="UP000284375"/>
    </source>
</evidence>